<comment type="caution">
    <text evidence="3">The sequence shown here is derived from an EMBL/GenBank/DDBJ whole genome shotgun (WGS) entry which is preliminary data.</text>
</comment>
<dbReference type="AlphaFoldDB" id="A0A699KQ28"/>
<sequence>MPMDQGEDLGKTNEQPNDEDVPKYDWYKKSRSDTSPDPEWNEGKLVDDGSEQSWLNDMAKATNPPLTFDMLMHNPIDFSAFAMNCLKIDNLTKEHLVGPVYNLMKGTVIVVHMILPNIYLCKCRLKSKAARYELQGIEDMVLNLWSPIKVVYDKYALLGISQWRTKRHNFYGYTTKMVSKHDVYSTKRIMSIISVKVNEWYGYGHLEEIVVKRADQQLYTFKEDELYKFSDDTFISVHDTLRQLLHELHLGYNKAMRMRQWTRLEHQRTRIMIKAINAG</sequence>
<dbReference type="PROSITE" id="PS51020">
    <property type="entry name" value="SPONDIN"/>
    <property type="match status" value="1"/>
</dbReference>
<feature type="compositionally biased region" description="Basic and acidic residues" evidence="1">
    <location>
        <begin position="20"/>
        <end position="34"/>
    </location>
</feature>
<organism evidence="3">
    <name type="scientific">Tanacetum cinerariifolium</name>
    <name type="common">Dalmatian daisy</name>
    <name type="synonym">Chrysanthemum cinerariifolium</name>
    <dbReference type="NCBI Taxonomy" id="118510"/>
    <lineage>
        <taxon>Eukaryota</taxon>
        <taxon>Viridiplantae</taxon>
        <taxon>Streptophyta</taxon>
        <taxon>Embryophyta</taxon>
        <taxon>Tracheophyta</taxon>
        <taxon>Spermatophyta</taxon>
        <taxon>Magnoliopsida</taxon>
        <taxon>eudicotyledons</taxon>
        <taxon>Gunneridae</taxon>
        <taxon>Pentapetalae</taxon>
        <taxon>asterids</taxon>
        <taxon>campanulids</taxon>
        <taxon>Asterales</taxon>
        <taxon>Asteraceae</taxon>
        <taxon>Asteroideae</taxon>
        <taxon>Anthemideae</taxon>
        <taxon>Anthemidinae</taxon>
        <taxon>Tanacetum</taxon>
    </lineage>
</organism>
<evidence type="ECO:0000259" key="2">
    <source>
        <dbReference type="PROSITE" id="PS51020"/>
    </source>
</evidence>
<name>A0A699KQ28_TANCI</name>
<feature type="region of interest" description="Disordered" evidence="1">
    <location>
        <begin position="1"/>
        <end position="47"/>
    </location>
</feature>
<reference evidence="3" key="1">
    <citation type="journal article" date="2019" name="Sci. Rep.">
        <title>Draft genome of Tanacetum cinerariifolium, the natural source of mosquito coil.</title>
        <authorList>
            <person name="Yamashiro T."/>
            <person name="Shiraishi A."/>
            <person name="Satake H."/>
            <person name="Nakayama K."/>
        </authorList>
    </citation>
    <scope>NUCLEOTIDE SEQUENCE</scope>
</reference>
<evidence type="ECO:0000313" key="3">
    <source>
        <dbReference type="EMBL" id="GFB00706.1"/>
    </source>
</evidence>
<protein>
    <recommendedName>
        <fullName evidence="2">Spondin domain-containing protein</fullName>
    </recommendedName>
</protein>
<accession>A0A699KQ28</accession>
<gene>
    <name evidence="3" type="ORF">Tci_672677</name>
</gene>
<feature type="domain" description="Spondin" evidence="2">
    <location>
        <begin position="1"/>
        <end position="38"/>
    </location>
</feature>
<evidence type="ECO:0000256" key="1">
    <source>
        <dbReference type="SAM" id="MobiDB-lite"/>
    </source>
</evidence>
<proteinExistence type="predicted"/>
<dbReference type="EMBL" id="BKCJ010532180">
    <property type="protein sequence ID" value="GFB00706.1"/>
    <property type="molecule type" value="Genomic_DNA"/>
</dbReference>
<dbReference type="InterPro" id="IPR009465">
    <property type="entry name" value="Spondin_N"/>
</dbReference>